<name>A0AAX1XRL8_9VIBR</name>
<dbReference type="AlphaFoldDB" id="A0AAX1XRL8"/>
<proteinExistence type="predicted"/>
<reference evidence="1 2" key="1">
    <citation type="journal article" date="2018" name="AMB Express">
        <title>Occurrence and significance of pathogenicity and fitness islands in environmental vibrios.</title>
        <authorList>
            <person name="Klein S."/>
            <person name="Pipes S."/>
            <person name="Lovell C.R."/>
        </authorList>
    </citation>
    <scope>NUCLEOTIDE SEQUENCE [LARGE SCALE GENOMIC DNA]</scope>
    <source>
        <strain evidence="1 2">JBS-8-11-1</strain>
    </source>
</reference>
<gene>
    <name evidence="1" type="ORF">CYQ91_04425</name>
</gene>
<sequence>MVKYTPKPRPIRPSNPSALELAIYRYECQAAEYHDKKNSVAPNNESKEACKQRIDALKKDWAHLQHERKKITAQVMLQQDLETYRAENKLKDEDELFEEAHHPTRVLARNLTAVGEPKPSSIHDPHHIIPGKGRFQQVRLVVTRLALHAHGIGINDPLNGAWLPRYKKHKGHWAGSEAPAHREIHRYNYESWIVNTFSSPMLPEQAMISRLQRVKHKLLHGGYPQKIIEKKDTSWSGQS</sequence>
<dbReference type="InterPro" id="IPR032871">
    <property type="entry name" value="AHH_dom_containing"/>
</dbReference>
<dbReference type="EMBL" id="PKPZ01000003">
    <property type="protein sequence ID" value="RPB42063.1"/>
    <property type="molecule type" value="Genomic_DNA"/>
</dbReference>
<comment type="caution">
    <text evidence="1">The sequence shown here is derived from an EMBL/GenBank/DDBJ whole genome shotgun (WGS) entry which is preliminary data.</text>
</comment>
<organism evidence="1 2">
    <name type="scientific">Vibrio diabolicus</name>
    <dbReference type="NCBI Taxonomy" id="50719"/>
    <lineage>
        <taxon>Bacteria</taxon>
        <taxon>Pseudomonadati</taxon>
        <taxon>Pseudomonadota</taxon>
        <taxon>Gammaproteobacteria</taxon>
        <taxon>Vibrionales</taxon>
        <taxon>Vibrionaceae</taxon>
        <taxon>Vibrio</taxon>
        <taxon>Vibrio diabolicus subgroup</taxon>
    </lineage>
</organism>
<evidence type="ECO:0000313" key="2">
    <source>
        <dbReference type="Proteomes" id="UP000283878"/>
    </source>
</evidence>
<dbReference type="Proteomes" id="UP000283878">
    <property type="component" value="Unassembled WGS sequence"/>
</dbReference>
<protein>
    <recommendedName>
        <fullName evidence="3">Large protein</fullName>
    </recommendedName>
</protein>
<dbReference type="Pfam" id="PF14412">
    <property type="entry name" value="AHH"/>
    <property type="match status" value="1"/>
</dbReference>
<evidence type="ECO:0000313" key="1">
    <source>
        <dbReference type="EMBL" id="RPB42063.1"/>
    </source>
</evidence>
<accession>A0AAX1XRL8</accession>
<evidence type="ECO:0008006" key="3">
    <source>
        <dbReference type="Google" id="ProtNLM"/>
    </source>
</evidence>